<dbReference type="InterPro" id="IPR017871">
    <property type="entry name" value="ABC_transporter-like_CS"/>
</dbReference>
<evidence type="ECO:0000256" key="2">
    <source>
        <dbReference type="ARBA" id="ARBA00022692"/>
    </source>
</evidence>
<keyword evidence="3" id="KW-0547">Nucleotide-binding</keyword>
<reference evidence="10" key="1">
    <citation type="submission" date="2023-07" db="EMBL/GenBank/DDBJ databases">
        <authorList>
            <person name="Kim M.K."/>
        </authorList>
    </citation>
    <scope>NUCLEOTIDE SEQUENCE</scope>
    <source>
        <strain evidence="10">ASUV-10-1</strain>
    </source>
</reference>
<evidence type="ECO:0000259" key="9">
    <source>
        <dbReference type="PROSITE" id="PS50929"/>
    </source>
</evidence>
<evidence type="ECO:0000256" key="6">
    <source>
        <dbReference type="ARBA" id="ARBA00023136"/>
    </source>
</evidence>
<organism evidence="10 11">
    <name type="scientific">Hymenobacter aranciens</name>
    <dbReference type="NCBI Taxonomy" id="3063996"/>
    <lineage>
        <taxon>Bacteria</taxon>
        <taxon>Pseudomonadati</taxon>
        <taxon>Bacteroidota</taxon>
        <taxon>Cytophagia</taxon>
        <taxon>Cytophagales</taxon>
        <taxon>Hymenobacteraceae</taxon>
        <taxon>Hymenobacter</taxon>
    </lineage>
</organism>
<dbReference type="Pfam" id="PF00005">
    <property type="entry name" value="ABC_tran"/>
    <property type="match status" value="1"/>
</dbReference>
<feature type="transmembrane region" description="Helical" evidence="7">
    <location>
        <begin position="251"/>
        <end position="277"/>
    </location>
</feature>
<keyword evidence="6 7" id="KW-0472">Membrane</keyword>
<dbReference type="SUPFAM" id="SSF52540">
    <property type="entry name" value="P-loop containing nucleoside triphosphate hydrolases"/>
    <property type="match status" value="1"/>
</dbReference>
<dbReference type="InterPro" id="IPR003439">
    <property type="entry name" value="ABC_transporter-like_ATP-bd"/>
</dbReference>
<dbReference type="SUPFAM" id="SSF90123">
    <property type="entry name" value="ABC transporter transmembrane region"/>
    <property type="match status" value="1"/>
</dbReference>
<dbReference type="SMART" id="SM00382">
    <property type="entry name" value="AAA"/>
    <property type="match status" value="1"/>
</dbReference>
<proteinExistence type="predicted"/>
<feature type="domain" description="ABC transporter" evidence="8">
    <location>
        <begin position="349"/>
        <end position="590"/>
    </location>
</feature>
<feature type="transmembrane region" description="Helical" evidence="7">
    <location>
        <begin position="283"/>
        <end position="301"/>
    </location>
</feature>
<accession>A0ABT9B4N3</accession>
<dbReference type="InterPro" id="IPR039421">
    <property type="entry name" value="Type_1_exporter"/>
</dbReference>
<comment type="subcellular location">
    <subcellularLocation>
        <location evidence="1">Cell membrane</location>
        <topology evidence="1">Multi-pass membrane protein</topology>
    </subcellularLocation>
</comment>
<dbReference type="CDD" id="cd18544">
    <property type="entry name" value="ABC_6TM_TmrA_like"/>
    <property type="match status" value="1"/>
</dbReference>
<dbReference type="InterPro" id="IPR036640">
    <property type="entry name" value="ABC1_TM_sf"/>
</dbReference>
<evidence type="ECO:0000256" key="1">
    <source>
        <dbReference type="ARBA" id="ARBA00004651"/>
    </source>
</evidence>
<evidence type="ECO:0000256" key="7">
    <source>
        <dbReference type="SAM" id="Phobius"/>
    </source>
</evidence>
<dbReference type="PROSITE" id="PS50929">
    <property type="entry name" value="ABC_TM1F"/>
    <property type="match status" value="1"/>
</dbReference>
<protein>
    <submittedName>
        <fullName evidence="10">ABC transporter ATP-binding protein</fullName>
    </submittedName>
</protein>
<dbReference type="EMBL" id="JAUQSY010000001">
    <property type="protein sequence ID" value="MDO7873199.1"/>
    <property type="molecule type" value="Genomic_DNA"/>
</dbReference>
<feature type="transmembrane region" description="Helical" evidence="7">
    <location>
        <begin position="74"/>
        <end position="94"/>
    </location>
</feature>
<keyword evidence="4 10" id="KW-0067">ATP-binding</keyword>
<evidence type="ECO:0000313" key="10">
    <source>
        <dbReference type="EMBL" id="MDO7873199.1"/>
    </source>
</evidence>
<dbReference type="PROSITE" id="PS50893">
    <property type="entry name" value="ABC_TRANSPORTER_2"/>
    <property type="match status" value="1"/>
</dbReference>
<dbReference type="Proteomes" id="UP001176429">
    <property type="component" value="Unassembled WGS sequence"/>
</dbReference>
<evidence type="ECO:0000259" key="8">
    <source>
        <dbReference type="PROSITE" id="PS50893"/>
    </source>
</evidence>
<feature type="transmembrane region" description="Helical" evidence="7">
    <location>
        <begin position="32"/>
        <end position="53"/>
    </location>
</feature>
<dbReference type="InterPro" id="IPR011527">
    <property type="entry name" value="ABC1_TM_dom"/>
</dbReference>
<dbReference type="Pfam" id="PF00664">
    <property type="entry name" value="ABC_membrane"/>
    <property type="match status" value="1"/>
</dbReference>
<evidence type="ECO:0000256" key="4">
    <source>
        <dbReference type="ARBA" id="ARBA00022840"/>
    </source>
</evidence>
<dbReference type="GO" id="GO:0005524">
    <property type="term" value="F:ATP binding"/>
    <property type="evidence" value="ECO:0007669"/>
    <property type="project" value="UniProtKB-KW"/>
</dbReference>
<dbReference type="RefSeq" id="WP_305004514.1">
    <property type="nucleotide sequence ID" value="NZ_JAUQSY010000001.1"/>
</dbReference>
<evidence type="ECO:0000256" key="5">
    <source>
        <dbReference type="ARBA" id="ARBA00022989"/>
    </source>
</evidence>
<comment type="caution">
    <text evidence="10">The sequence shown here is derived from an EMBL/GenBank/DDBJ whole genome shotgun (WGS) entry which is preliminary data.</text>
</comment>
<dbReference type="Gene3D" id="3.40.50.300">
    <property type="entry name" value="P-loop containing nucleotide triphosphate hydrolases"/>
    <property type="match status" value="1"/>
</dbReference>
<keyword evidence="5 7" id="KW-1133">Transmembrane helix</keyword>
<keyword evidence="2 7" id="KW-0812">Transmembrane</keyword>
<feature type="domain" description="ABC transmembrane type-1" evidence="9">
    <location>
        <begin position="34"/>
        <end position="316"/>
    </location>
</feature>
<dbReference type="CDD" id="cd03254">
    <property type="entry name" value="ABCC_Glucan_exporter_like"/>
    <property type="match status" value="1"/>
</dbReference>
<dbReference type="Gene3D" id="1.20.1560.10">
    <property type="entry name" value="ABC transporter type 1, transmembrane domain"/>
    <property type="match status" value="1"/>
</dbReference>
<name>A0ABT9B4N3_9BACT</name>
<dbReference type="PROSITE" id="PS00211">
    <property type="entry name" value="ABC_TRANSPORTER_1"/>
    <property type="match status" value="1"/>
</dbReference>
<dbReference type="InterPro" id="IPR027417">
    <property type="entry name" value="P-loop_NTPase"/>
</dbReference>
<dbReference type="PANTHER" id="PTHR43394:SF1">
    <property type="entry name" value="ATP-BINDING CASSETTE SUB-FAMILY B MEMBER 10, MITOCHONDRIAL"/>
    <property type="match status" value="1"/>
</dbReference>
<dbReference type="InterPro" id="IPR003593">
    <property type="entry name" value="AAA+_ATPase"/>
</dbReference>
<gene>
    <name evidence="10" type="ORF">Q5H93_00525</name>
</gene>
<evidence type="ECO:0000256" key="3">
    <source>
        <dbReference type="ARBA" id="ARBA00022741"/>
    </source>
</evidence>
<evidence type="ECO:0000313" key="11">
    <source>
        <dbReference type="Proteomes" id="UP001176429"/>
    </source>
</evidence>
<sequence>MQPQADSSKAGQVFDWAVLRRLLAYVRPYRRVFIGLILLTVAAAVLGTLRPFLIQRMVDVNIEQGDWRGLNVQFGLLLVLLVVNTGVSYLQTYYGGWLGQYIVRDIRTDLYRHLLGLKLQFFDRTPIGVLVTRNISDVETLSDVFSEGLAAMAGDVLQILFIMAFMFWIDWRLTLISLSVIPPLLFSTYVFKEKVKGSFQDVRNAVAKLNSFVQEHLTGMNVVQIFNNEEREFQKFKKINQEHTDANIRSVLYYSIYFPVAEVLAAIGVGLLVWYAAQGQIEGTISKGALIAFIMYNALFFRPIRQIADRFNTLQLGLVSTERLLKLLDDKSLVATSGDADPGQLTGEVEFKHVWFAYNREVSEANEPEWVLKDINFRVEPGQTIAFVGATGAGKTSIINLLSRFYDIQQGSICLDNRDLRDYDLSRLRRQIGVVLQDVFLFAGSIRDNITLGNREITDAQIWEAADLVGARRFIERLPAALDYPVMERGATLSVGQRQLISFVRALVYQPSIIVLDEATSSVDSETEELIQQAIEKLMQGRTSLVIAHRLSTIQKADKIVVLDKGEIKEVGTHDELLRRPDGYYAQLYQMQYLAHS</sequence>
<keyword evidence="11" id="KW-1185">Reference proteome</keyword>
<dbReference type="PANTHER" id="PTHR43394">
    <property type="entry name" value="ATP-DEPENDENT PERMEASE MDL1, MITOCHONDRIAL"/>
    <property type="match status" value="1"/>
</dbReference>